<keyword evidence="2" id="KW-1185">Reference proteome</keyword>
<name>A0A6A4HHR4_9AGAR</name>
<accession>A0A6A4HHR4</accession>
<dbReference type="AlphaFoldDB" id="A0A6A4HHR4"/>
<evidence type="ECO:0000313" key="1">
    <source>
        <dbReference type="EMBL" id="KAE9396707.1"/>
    </source>
</evidence>
<sequence length="132" mass="15054">MKGSRNSECSVSLMAPVRKLLTELLDYIFEFCCCDKASLFTPRVNDGPTFTLSSVCAQWREIILPNPKFWANLSLEHLESSVEEFDMQDSRWVESSPVETVSSHIEDLFGVSRTSSPACINQTLYKMEIRHL</sequence>
<reference evidence="1" key="1">
    <citation type="journal article" date="2019" name="Environ. Microbiol.">
        <title>Fungal ecological strategies reflected in gene transcription - a case study of two litter decomposers.</title>
        <authorList>
            <person name="Barbi F."/>
            <person name="Kohler A."/>
            <person name="Barry K."/>
            <person name="Baskaran P."/>
            <person name="Daum C."/>
            <person name="Fauchery L."/>
            <person name="Ihrmark K."/>
            <person name="Kuo A."/>
            <person name="LaButti K."/>
            <person name="Lipzen A."/>
            <person name="Morin E."/>
            <person name="Grigoriev I.V."/>
            <person name="Henrissat B."/>
            <person name="Lindahl B."/>
            <person name="Martin F."/>
        </authorList>
    </citation>
    <scope>NUCLEOTIDE SEQUENCE</scope>
    <source>
        <strain evidence="1">JB14</strain>
    </source>
</reference>
<dbReference type="EMBL" id="ML769509">
    <property type="protein sequence ID" value="KAE9396707.1"/>
    <property type="molecule type" value="Genomic_DNA"/>
</dbReference>
<dbReference type="OrthoDB" id="3039479at2759"/>
<proteinExistence type="predicted"/>
<organism evidence="1 2">
    <name type="scientific">Gymnopus androsaceus JB14</name>
    <dbReference type="NCBI Taxonomy" id="1447944"/>
    <lineage>
        <taxon>Eukaryota</taxon>
        <taxon>Fungi</taxon>
        <taxon>Dikarya</taxon>
        <taxon>Basidiomycota</taxon>
        <taxon>Agaricomycotina</taxon>
        <taxon>Agaricomycetes</taxon>
        <taxon>Agaricomycetidae</taxon>
        <taxon>Agaricales</taxon>
        <taxon>Marasmiineae</taxon>
        <taxon>Omphalotaceae</taxon>
        <taxon>Gymnopus</taxon>
    </lineage>
</organism>
<gene>
    <name evidence="1" type="ORF">BT96DRAFT_98082</name>
</gene>
<dbReference type="Proteomes" id="UP000799118">
    <property type="component" value="Unassembled WGS sequence"/>
</dbReference>
<protein>
    <recommendedName>
        <fullName evidence="3">F-box domain-containing protein</fullName>
    </recommendedName>
</protein>
<evidence type="ECO:0000313" key="2">
    <source>
        <dbReference type="Proteomes" id="UP000799118"/>
    </source>
</evidence>
<evidence type="ECO:0008006" key="3">
    <source>
        <dbReference type="Google" id="ProtNLM"/>
    </source>
</evidence>